<feature type="transmembrane region" description="Helical" evidence="2">
    <location>
        <begin position="209"/>
        <end position="231"/>
    </location>
</feature>
<evidence type="ECO:0000313" key="3">
    <source>
        <dbReference type="EMBL" id="CAD9760516.1"/>
    </source>
</evidence>
<feature type="transmembrane region" description="Helical" evidence="2">
    <location>
        <begin position="107"/>
        <end position="127"/>
    </location>
</feature>
<keyword evidence="2" id="KW-1133">Transmembrane helix</keyword>
<organism evidence="3">
    <name type="scientific">Lotharella oceanica</name>
    <dbReference type="NCBI Taxonomy" id="641309"/>
    <lineage>
        <taxon>Eukaryota</taxon>
        <taxon>Sar</taxon>
        <taxon>Rhizaria</taxon>
        <taxon>Cercozoa</taxon>
        <taxon>Chlorarachniophyceae</taxon>
        <taxon>Lotharella</taxon>
    </lineage>
</organism>
<proteinExistence type="predicted"/>
<feature type="region of interest" description="Disordered" evidence="1">
    <location>
        <begin position="361"/>
        <end position="387"/>
    </location>
</feature>
<dbReference type="AlphaFoldDB" id="A0A7S2TN26"/>
<sequence>MACAACYTAIATALWFILLLLYIIQMILSKKSKKIVLLVLGFSSMMAIGLYGGMQYWEYPCELALVADQLPITSVVMSCAFVAEILNDTAAKIIKLDSDHESETKIYVREAVAMLVLTQITMIVIVIATDMLIWTLVVSVYVLALVVFLTYQAWRSLTHIRENLMSLQKRIQGTMNDADHETAQTMTNRVLPLLEVNIRRMRGMRIASFLLGFIAIAITADRTVHMIIRIVEEPYQSWCEMDTLFIYSWDMRIALLLFPAAILYYSWSSVGDSYASLATNFFSKKTSRTSALKRKGKRAAELVNIKLEPSAVKSLQEMKQRALEMHIITMKTNERRTSLSAAKQGIEFQGKMLICTPLSKSEGKETLDKSHRKRSSKESSRGITSVWKSRLATPKDVGMQAGLDTLNLSVRSNIISGSLRRKDADSERCSKRRNTDTVLSNYQLDKVSE</sequence>
<name>A0A7S2TN26_9EUKA</name>
<gene>
    <name evidence="3" type="ORF">LSP00402_LOCUS8208</name>
</gene>
<feature type="transmembrane region" description="Helical" evidence="2">
    <location>
        <begin position="133"/>
        <end position="151"/>
    </location>
</feature>
<feature type="transmembrane region" description="Helical" evidence="2">
    <location>
        <begin position="69"/>
        <end position="86"/>
    </location>
</feature>
<dbReference type="EMBL" id="HBHP01013208">
    <property type="protein sequence ID" value="CAD9760516.1"/>
    <property type="molecule type" value="Transcribed_RNA"/>
</dbReference>
<keyword evidence="2" id="KW-0812">Transmembrane</keyword>
<evidence type="ECO:0000256" key="2">
    <source>
        <dbReference type="SAM" id="Phobius"/>
    </source>
</evidence>
<feature type="transmembrane region" description="Helical" evidence="2">
    <location>
        <begin position="251"/>
        <end position="267"/>
    </location>
</feature>
<feature type="transmembrane region" description="Helical" evidence="2">
    <location>
        <begin position="35"/>
        <end position="57"/>
    </location>
</feature>
<protein>
    <submittedName>
        <fullName evidence="3">Uncharacterized protein</fullName>
    </submittedName>
</protein>
<accession>A0A7S2TN26</accession>
<evidence type="ECO:0000256" key="1">
    <source>
        <dbReference type="SAM" id="MobiDB-lite"/>
    </source>
</evidence>
<keyword evidence="2" id="KW-0472">Membrane</keyword>
<reference evidence="3" key="1">
    <citation type="submission" date="2021-01" db="EMBL/GenBank/DDBJ databases">
        <authorList>
            <person name="Corre E."/>
            <person name="Pelletier E."/>
            <person name="Niang G."/>
            <person name="Scheremetjew M."/>
            <person name="Finn R."/>
            <person name="Kale V."/>
            <person name="Holt S."/>
            <person name="Cochrane G."/>
            <person name="Meng A."/>
            <person name="Brown T."/>
            <person name="Cohen L."/>
        </authorList>
    </citation>
    <scope>NUCLEOTIDE SEQUENCE</scope>
    <source>
        <strain evidence="3">CCMP622</strain>
    </source>
</reference>
<feature type="transmembrane region" description="Helical" evidence="2">
    <location>
        <begin position="6"/>
        <end position="28"/>
    </location>
</feature>